<evidence type="ECO:0000256" key="1">
    <source>
        <dbReference type="SAM" id="Phobius"/>
    </source>
</evidence>
<sequence length="163" mass="18693">MFTIVGFLCALGSIIMHSLIYCKRISGKSCALVSELVLSLFAVLCTVIGFAFVESQIEWIHDHGNVPLVRFMLANNLVIESQVQRLNATEELTKKDARKLISNLQVEFDLIRSKPKYGIYLLIAGDFLLLLGYFCVLIYLVRYKKFREKRRIQLRNSIMNGSR</sequence>
<evidence type="ECO:0000313" key="2">
    <source>
        <dbReference type="EMBL" id="KAL3314471.1"/>
    </source>
</evidence>
<keyword evidence="1" id="KW-1133">Transmembrane helix</keyword>
<keyword evidence="1" id="KW-0472">Membrane</keyword>
<accession>A0ABD2Q6X0</accession>
<proteinExistence type="predicted"/>
<dbReference type="AlphaFoldDB" id="A0ABD2Q6X0"/>
<dbReference type="Proteomes" id="UP001626550">
    <property type="component" value="Unassembled WGS sequence"/>
</dbReference>
<comment type="caution">
    <text evidence="2">The sequence shown here is derived from an EMBL/GenBank/DDBJ whole genome shotgun (WGS) entry which is preliminary data.</text>
</comment>
<dbReference type="EMBL" id="JBJKFK010000991">
    <property type="protein sequence ID" value="KAL3314471.1"/>
    <property type="molecule type" value="Genomic_DNA"/>
</dbReference>
<keyword evidence="1" id="KW-0812">Transmembrane</keyword>
<keyword evidence="3" id="KW-1185">Reference proteome</keyword>
<evidence type="ECO:0000313" key="3">
    <source>
        <dbReference type="Proteomes" id="UP001626550"/>
    </source>
</evidence>
<feature type="transmembrane region" description="Helical" evidence="1">
    <location>
        <begin position="32"/>
        <end position="53"/>
    </location>
</feature>
<feature type="transmembrane region" description="Helical" evidence="1">
    <location>
        <begin position="119"/>
        <end position="141"/>
    </location>
</feature>
<gene>
    <name evidence="2" type="ORF">Ciccas_006915</name>
</gene>
<protein>
    <submittedName>
        <fullName evidence="2">Uncharacterized protein</fullName>
    </submittedName>
</protein>
<name>A0ABD2Q6X0_9PLAT</name>
<reference evidence="2 3" key="1">
    <citation type="submission" date="2024-11" db="EMBL/GenBank/DDBJ databases">
        <title>Adaptive evolution of stress response genes in parasites aligns with host niche diversity.</title>
        <authorList>
            <person name="Hahn C."/>
            <person name="Resl P."/>
        </authorList>
    </citation>
    <scope>NUCLEOTIDE SEQUENCE [LARGE SCALE GENOMIC DNA]</scope>
    <source>
        <strain evidence="2">EGGRZ-B1_66</strain>
        <tissue evidence="2">Body</tissue>
    </source>
</reference>
<organism evidence="2 3">
    <name type="scientific">Cichlidogyrus casuarinus</name>
    <dbReference type="NCBI Taxonomy" id="1844966"/>
    <lineage>
        <taxon>Eukaryota</taxon>
        <taxon>Metazoa</taxon>
        <taxon>Spiralia</taxon>
        <taxon>Lophotrochozoa</taxon>
        <taxon>Platyhelminthes</taxon>
        <taxon>Monogenea</taxon>
        <taxon>Monopisthocotylea</taxon>
        <taxon>Dactylogyridea</taxon>
        <taxon>Ancyrocephalidae</taxon>
        <taxon>Cichlidogyrus</taxon>
    </lineage>
</organism>